<dbReference type="Gene3D" id="1.25.40.10">
    <property type="entry name" value="Tetratricopeptide repeat domain"/>
    <property type="match status" value="1"/>
</dbReference>
<reference evidence="2 3" key="1">
    <citation type="submission" date="2018-12" db="EMBL/GenBank/DDBJ databases">
        <authorList>
            <person name="Toschakov S.V."/>
        </authorList>
    </citation>
    <scope>NUCLEOTIDE SEQUENCE [LARGE SCALE GENOMIC DNA]</scope>
    <source>
        <strain evidence="2 3">GM2012</strain>
    </source>
</reference>
<evidence type="ECO:0000313" key="3">
    <source>
        <dbReference type="Proteomes" id="UP000280296"/>
    </source>
</evidence>
<dbReference type="AlphaFoldDB" id="A0A432MPW4"/>
<dbReference type="PANTHER" id="PTHR34512:SF30">
    <property type="entry name" value="OUTER MEMBRANE PROTEIN ASSEMBLY FACTOR BAMB"/>
    <property type="match status" value="1"/>
</dbReference>
<accession>A0A432MPW4</accession>
<dbReference type="Proteomes" id="UP000280296">
    <property type="component" value="Unassembled WGS sequence"/>
</dbReference>
<gene>
    <name evidence="2" type="ORF">TsocGM_01765</name>
</gene>
<sequence length="944" mass="100706">MVLGFGLFGIIREMAADRAFAKAKESLDNAEYRNAIERLSAYLDDFPNHEHASEAKVLSALAEIRQFTTGSNPAWANALDAAQAMMQEVREEPAFDDARPDLAEAVMEVAAGLIDRAGRLADAEALTKAEEAITLHDRVGGSAATLARDRARLPEKLTEARAAVVKAQARRQAIASMDDALAADDPEATYAARDALVARYPDQADDPEIIDRLRSANELIRGLTEVDATRARGFTEPRPDPLGPPTSLVLRSTLEPADGQGPYVFALSDGFAYAIDPEHGAPVWHVPVGLDCPFPPVRIPGAGDDVLVVDARYNDLVRLSGRDGSLAWRQELGGRVEDPPLILGNQIALGTVDGRLLLLNVSTGEKQGAIRLGRRLSRTPVSDELGRYYYVLGHSAVAFVIQRDPLECVAVEYIGHAPGAAACPPARLGNYFIVAENNRPDSGRWLIFQIEGEGTSLRFRQRIDQVGWTWDTPASAGQIIWAVTDRGGADAYSIGPYEEEQPFKLLAQTTREGIRLGPTFSYARSDRELWVASARSARYDLDAEQGTIASPWTLSQAGAAMAPPQVIGGRMVLSQQPDRGRGAALWCVDPKDGRVAWRTVLGSPWPASPEPTPDVRGLASLSGDGTPLLLPADELREGGFVIEPLPRPGDRRLPVGRLRRLEAGTATLILPPDSPDHLFVKERDTGRLDRVVLPSPLAARPLIWGGKLLVPGVDGRAYLIDPTTGGPEADPLLPTFSGDGPLQWLDPVAIDGDGVILADRDGTVRRLVQDAGDRPRLAVDAETSLGQRLVGPPGSTGDTAILATADGWIRALAARDLSPAGAWELDAPLALGPYTDPTTGTVLVADASGKVIAFGPGGERLWTIDLEGDTLAGPPAIGGEDVWLLTQGGTLHRRSRLDGASVARFALTPLPAGGPSPMGETLAVPVAPGTIRTMVPDARGLPAE</sequence>
<evidence type="ECO:0000259" key="1">
    <source>
        <dbReference type="Pfam" id="PF13360"/>
    </source>
</evidence>
<dbReference type="Gene3D" id="2.130.10.10">
    <property type="entry name" value="YVTN repeat-like/Quinoprotein amine dehydrogenase"/>
    <property type="match status" value="2"/>
</dbReference>
<proteinExistence type="predicted"/>
<dbReference type="Pfam" id="PF13360">
    <property type="entry name" value="PQQ_2"/>
    <property type="match status" value="2"/>
</dbReference>
<dbReference type="InterPro" id="IPR011047">
    <property type="entry name" value="Quinoprotein_ADH-like_sf"/>
</dbReference>
<dbReference type="PANTHER" id="PTHR34512">
    <property type="entry name" value="CELL SURFACE PROTEIN"/>
    <property type="match status" value="1"/>
</dbReference>
<dbReference type="InterPro" id="IPR002372">
    <property type="entry name" value="PQQ_rpt_dom"/>
</dbReference>
<dbReference type="EMBL" id="RYZH01000002">
    <property type="protein sequence ID" value="RUL89523.1"/>
    <property type="molecule type" value="Genomic_DNA"/>
</dbReference>
<name>A0A432MPW4_9BACT</name>
<dbReference type="InterPro" id="IPR011990">
    <property type="entry name" value="TPR-like_helical_dom_sf"/>
</dbReference>
<feature type="domain" description="Pyrrolo-quinoline quinone repeat" evidence="1">
    <location>
        <begin position="270"/>
        <end position="367"/>
    </location>
</feature>
<organism evidence="2 3">
    <name type="scientific">Tautonia sociabilis</name>
    <dbReference type="NCBI Taxonomy" id="2080755"/>
    <lineage>
        <taxon>Bacteria</taxon>
        <taxon>Pseudomonadati</taxon>
        <taxon>Planctomycetota</taxon>
        <taxon>Planctomycetia</taxon>
        <taxon>Isosphaerales</taxon>
        <taxon>Isosphaeraceae</taxon>
        <taxon>Tautonia</taxon>
    </lineage>
</organism>
<comment type="caution">
    <text evidence="2">The sequence shown here is derived from an EMBL/GenBank/DDBJ whole genome shotgun (WGS) entry which is preliminary data.</text>
</comment>
<reference evidence="2 3" key="2">
    <citation type="submission" date="2019-01" db="EMBL/GenBank/DDBJ databases">
        <title>Tautonia sociabilis, a novel thermotolerant planctomycete of Isosphaeraceae family, isolated from a 4000 m deep subterranean habitat.</title>
        <authorList>
            <person name="Kovaleva O.L."/>
            <person name="Elcheninov A.G."/>
            <person name="Van Heerden E."/>
            <person name="Toshchakov S.V."/>
            <person name="Novikov A."/>
            <person name="Bonch-Osmolovskaya E.A."/>
            <person name="Kublanov I.V."/>
        </authorList>
    </citation>
    <scope>NUCLEOTIDE SEQUENCE [LARGE SCALE GENOMIC DNA]</scope>
    <source>
        <strain evidence="2 3">GM2012</strain>
    </source>
</reference>
<feature type="domain" description="Pyrrolo-quinoline quinone repeat" evidence="1">
    <location>
        <begin position="515"/>
        <end position="604"/>
    </location>
</feature>
<evidence type="ECO:0000313" key="2">
    <source>
        <dbReference type="EMBL" id="RUL89523.1"/>
    </source>
</evidence>
<dbReference type="InterPro" id="IPR015943">
    <property type="entry name" value="WD40/YVTN_repeat-like_dom_sf"/>
</dbReference>
<protein>
    <recommendedName>
        <fullName evidence="1">Pyrrolo-quinoline quinone repeat domain-containing protein</fullName>
    </recommendedName>
</protein>
<dbReference type="SUPFAM" id="SSF50998">
    <property type="entry name" value="Quinoprotein alcohol dehydrogenase-like"/>
    <property type="match status" value="1"/>
</dbReference>
<keyword evidence="3" id="KW-1185">Reference proteome</keyword>